<feature type="region of interest" description="Disordered" evidence="1">
    <location>
        <begin position="190"/>
        <end position="215"/>
    </location>
</feature>
<proteinExistence type="predicted"/>
<protein>
    <submittedName>
        <fullName evidence="2">Transcription initiation factor tfiid subunit</fullName>
    </submittedName>
</protein>
<comment type="caution">
    <text evidence="2">The sequence shown here is derived from an EMBL/GenBank/DDBJ whole genome shotgun (WGS) entry which is preliminary data.</text>
</comment>
<evidence type="ECO:0000313" key="3">
    <source>
        <dbReference type="Proteomes" id="UP001146793"/>
    </source>
</evidence>
<dbReference type="Proteomes" id="UP001146793">
    <property type="component" value="Unassembled WGS sequence"/>
</dbReference>
<feature type="region of interest" description="Disordered" evidence="1">
    <location>
        <begin position="1"/>
        <end position="49"/>
    </location>
</feature>
<reference evidence="2" key="1">
    <citation type="submission" date="2022-08" db="EMBL/GenBank/DDBJ databases">
        <title>Novel sulphate-reducing endosymbionts in the free-living metamonad Anaeramoeba.</title>
        <authorList>
            <person name="Jerlstrom-Hultqvist J."/>
            <person name="Cepicka I."/>
            <person name="Gallot-Lavallee L."/>
            <person name="Salas-Leiva D."/>
            <person name="Curtis B.A."/>
            <person name="Zahonova K."/>
            <person name="Pipaliya S."/>
            <person name="Dacks J."/>
            <person name="Roger A.J."/>
        </authorList>
    </citation>
    <scope>NUCLEOTIDE SEQUENCE</scope>
    <source>
        <strain evidence="2">Busselton2</strain>
    </source>
</reference>
<feature type="compositionally biased region" description="Basic and acidic residues" evidence="1">
    <location>
        <begin position="7"/>
        <end position="31"/>
    </location>
</feature>
<accession>A0AAV8A0U1</accession>
<sequence>MSSQKKQVQDPKTLKKTEQTKQETKGVKVTEQKPNQLLQQEKEKKEKKAKLTKQKKEFSQFETSNMINHFDAFFKKVNFDLSLLLKKEKNKELVKHTQEIFNQYFNKNKIVFSLQQSLQYFSNIEEFFKERVKGNTIITMLIINENFNFPTTQKYLIKILKQKLSTYWGEQKKLYENKIKHILQNLNNKEEEKQKQTQNKIKKENESEKENTKENEKEQIFENQLFILNLLISGLLKFNLFVNQSKKTQNHNYCFLCHSDQKTALNSHIVPKSFLKEIGYEKESTSNENSSDEFIGEQIFCQECDQTIGDLFEAAFMEKFFRPLYQQQKNAQVQSNDLIGFLSSLGYRILARNLFDIIEMIHVDDRKEQMEKLENYSNISQVLQEFYELIKKKKTASQSSQKNYAFYLYYISNEDFKRNFEKRYSIDFKITKTSIIFNFQIGLVFIAIQLKISGELMNKMIFKNMTEIVPNKTLDLNNFCDKTDQDIPLLVQSKNNAYKKEKEMEVKRTLDKNSNLKSLDQRQVNELSKNKKKFISLLPDAYSFSPETRKFSVPKNNKIIQKINLQDSFLKHSSFTVCTDNQNKYALLDLIIDITNGFFFLSKLNKNGFVSKKNKNFQIVNEKIFIHPEITVKSTDNKNNKIVLVYNSKRHPINIPIGENVILIVSIENRQIHKVHFIKNEYTKIINHLN</sequence>
<evidence type="ECO:0000313" key="2">
    <source>
        <dbReference type="EMBL" id="KAJ3446342.1"/>
    </source>
</evidence>
<dbReference type="AlphaFoldDB" id="A0AAV8A0U1"/>
<name>A0AAV8A0U1_9EUKA</name>
<evidence type="ECO:0000256" key="1">
    <source>
        <dbReference type="SAM" id="MobiDB-lite"/>
    </source>
</evidence>
<dbReference type="EMBL" id="JANTQA010000021">
    <property type="protein sequence ID" value="KAJ3446342.1"/>
    <property type="molecule type" value="Genomic_DNA"/>
</dbReference>
<organism evidence="2 3">
    <name type="scientific">Anaeramoeba flamelloides</name>
    <dbReference type="NCBI Taxonomy" id="1746091"/>
    <lineage>
        <taxon>Eukaryota</taxon>
        <taxon>Metamonada</taxon>
        <taxon>Anaeramoebidae</taxon>
        <taxon>Anaeramoeba</taxon>
    </lineage>
</organism>
<gene>
    <name evidence="2" type="ORF">M0812_08880</name>
</gene>